<sequence>MAETNTQQTKEELQAANTALWEQLTKRNEQYMLGLDKVLTAANYDEDKRATLYNQMMTELAENQKTGVTARQLYGTVSECAERILQQPEEAPGRSSDFLIAMDGGLLLGSMFALISGISLFTADGADAQKGMGIISLLINFIIGGLAMLIISKFTPNPDAPKGKRGYGKYILATTGAMLIWMLAMTLATAFIPVSINRALPAVAYLIIAGVGFAAKIYFKKRLRITGGIF</sequence>
<evidence type="ECO:0000313" key="2">
    <source>
        <dbReference type="EMBL" id="QII82031.1"/>
    </source>
</evidence>
<evidence type="ECO:0000313" key="3">
    <source>
        <dbReference type="Proteomes" id="UP000501451"/>
    </source>
</evidence>
<dbReference type="KEGG" id="jar:G7057_05920"/>
<keyword evidence="1" id="KW-1133">Transmembrane helix</keyword>
<dbReference type="PIRSF" id="PIRSF033111">
    <property type="entry name" value="UCP033111"/>
    <property type="match status" value="1"/>
</dbReference>
<protein>
    <submittedName>
        <fullName evidence="2">DUF1129 domain-containing protein</fullName>
    </submittedName>
</protein>
<gene>
    <name evidence="2" type="ORF">G7057_05920</name>
</gene>
<organism evidence="2 3">
    <name type="scientific">Jeotgalibaca arthritidis</name>
    <dbReference type="NCBI Taxonomy" id="1868794"/>
    <lineage>
        <taxon>Bacteria</taxon>
        <taxon>Bacillati</taxon>
        <taxon>Bacillota</taxon>
        <taxon>Bacilli</taxon>
        <taxon>Lactobacillales</taxon>
        <taxon>Carnobacteriaceae</taxon>
        <taxon>Jeotgalibaca</taxon>
    </lineage>
</organism>
<accession>A0A6G7K9Z5</accession>
<keyword evidence="1" id="KW-0812">Transmembrane</keyword>
<reference evidence="2 3" key="1">
    <citation type="journal article" date="2017" name="Int. J. Syst. Evol. Microbiol.">
        <title>Jeotgalibaca porci sp. nov. and Jeotgalibaca arthritidis sp. nov., isolated from pigs, and emended description of the genus Jeotgalibaca.</title>
        <authorList>
            <person name="Zamora L."/>
            <person name="Perez-Sancho M."/>
            <person name="Dominguez L."/>
            <person name="Fernandez-Garayzabal J.F."/>
            <person name="Vela A.I."/>
        </authorList>
    </citation>
    <scope>NUCLEOTIDE SEQUENCE [LARGE SCALE GENOMIC DNA]</scope>
    <source>
        <strain evidence="2 3">CECT 9157</strain>
    </source>
</reference>
<dbReference type="RefSeq" id="WP_166162023.1">
    <property type="nucleotide sequence ID" value="NZ_CP049740.1"/>
</dbReference>
<keyword evidence="3" id="KW-1185">Reference proteome</keyword>
<dbReference type="Proteomes" id="UP000501451">
    <property type="component" value="Chromosome"/>
</dbReference>
<dbReference type="Pfam" id="PF06570">
    <property type="entry name" value="DUF1129"/>
    <property type="match status" value="1"/>
</dbReference>
<name>A0A6G7K9Z5_9LACT</name>
<feature type="transmembrane region" description="Helical" evidence="1">
    <location>
        <begin position="98"/>
        <end position="121"/>
    </location>
</feature>
<keyword evidence="1" id="KW-0472">Membrane</keyword>
<proteinExistence type="predicted"/>
<feature type="transmembrane region" description="Helical" evidence="1">
    <location>
        <begin position="171"/>
        <end position="196"/>
    </location>
</feature>
<feature type="transmembrane region" description="Helical" evidence="1">
    <location>
        <begin position="133"/>
        <end position="151"/>
    </location>
</feature>
<feature type="transmembrane region" description="Helical" evidence="1">
    <location>
        <begin position="202"/>
        <end position="219"/>
    </location>
</feature>
<evidence type="ECO:0000256" key="1">
    <source>
        <dbReference type="SAM" id="Phobius"/>
    </source>
</evidence>
<dbReference type="AlphaFoldDB" id="A0A6G7K9Z5"/>
<dbReference type="EMBL" id="CP049740">
    <property type="protein sequence ID" value="QII82031.1"/>
    <property type="molecule type" value="Genomic_DNA"/>
</dbReference>
<dbReference type="InterPro" id="IPR009214">
    <property type="entry name" value="DUF1129"/>
</dbReference>